<keyword evidence="2" id="KW-0472">Membrane</keyword>
<keyword evidence="3" id="KW-0808">Transferase</keyword>
<feature type="transmembrane region" description="Helical" evidence="2">
    <location>
        <begin position="6"/>
        <end position="27"/>
    </location>
</feature>
<evidence type="ECO:0000256" key="2">
    <source>
        <dbReference type="SAM" id="Phobius"/>
    </source>
</evidence>
<evidence type="ECO:0000313" key="3">
    <source>
        <dbReference type="EMBL" id="MST83329.1"/>
    </source>
</evidence>
<protein>
    <submittedName>
        <fullName evidence="3">Glycosyl transferase family 2</fullName>
    </submittedName>
</protein>
<feature type="transmembrane region" description="Helical" evidence="2">
    <location>
        <begin position="368"/>
        <end position="387"/>
    </location>
</feature>
<dbReference type="Gene3D" id="3.90.550.10">
    <property type="entry name" value="Spore Coat Polysaccharide Biosynthesis Protein SpsA, Chain A"/>
    <property type="match status" value="1"/>
</dbReference>
<dbReference type="GO" id="GO:0016740">
    <property type="term" value="F:transferase activity"/>
    <property type="evidence" value="ECO:0007669"/>
    <property type="project" value="UniProtKB-KW"/>
</dbReference>
<organism evidence="3 4">
    <name type="scientific">Hallella mizrahii</name>
    <dbReference type="NCBI Taxonomy" id="2606637"/>
    <lineage>
        <taxon>Bacteria</taxon>
        <taxon>Pseudomonadati</taxon>
        <taxon>Bacteroidota</taxon>
        <taxon>Bacteroidia</taxon>
        <taxon>Bacteroidales</taxon>
        <taxon>Prevotellaceae</taxon>
        <taxon>Hallella</taxon>
    </lineage>
</organism>
<dbReference type="Proteomes" id="UP000438914">
    <property type="component" value="Unassembled WGS sequence"/>
</dbReference>
<dbReference type="RefSeq" id="WP_206081661.1">
    <property type="nucleotide sequence ID" value="NZ_VUNG01000002.1"/>
</dbReference>
<feature type="region of interest" description="Disordered" evidence="1">
    <location>
        <begin position="39"/>
        <end position="89"/>
    </location>
</feature>
<keyword evidence="4" id="KW-1185">Reference proteome</keyword>
<keyword evidence="2" id="KW-0812">Transmembrane</keyword>
<name>A0A7K0KBT5_9BACT</name>
<dbReference type="AlphaFoldDB" id="A0A7K0KBT5"/>
<gene>
    <name evidence="3" type="ORF">FYJ73_01280</name>
</gene>
<evidence type="ECO:0000256" key="1">
    <source>
        <dbReference type="SAM" id="MobiDB-lite"/>
    </source>
</evidence>
<accession>A0A7K0KBT5</accession>
<dbReference type="EMBL" id="VUNG01000002">
    <property type="protein sequence ID" value="MST83329.1"/>
    <property type="molecule type" value="Genomic_DNA"/>
</dbReference>
<comment type="caution">
    <text evidence="3">The sequence shown here is derived from an EMBL/GenBank/DDBJ whole genome shotgun (WGS) entry which is preliminary data.</text>
</comment>
<sequence length="436" mass="49799">MNIALFFDTTTIVCGAAVIILAVLSSLMNPFFRFLPSHDEEEEPEKDSYNTNSETNTASGDEEPLESTENQEEKIDEPVNANDTKQPSLPKLTVILSPHEEAEKLERHLPDILQQDYPAGYQVIVVTEYGAHDTLDVLKRFKHSMETDPAAYPHVSLYVTYIPNSSRYMSRKRLAMTLGVKAAQTQWVVFIETDSTPSSRQWLQHIGKACTMADTKMVIGYGHFEPETPTAWRFDRLQAACYLLREDVKGTAYRTLSHTVAIQKDEFMQNDGFEGSLSLVRGEYECLVNKYAEKGMTQVVTHPKAIMTDDKPTKRAWRSNRLFYLATRRHLSRSLPHRMLFITDQILLHLNVWAILGIALWGTLTQKWVMLGAAVLAFILTIILRLCGAHRAFSRLREPITLWSVLPLELTVVWRRLATAVRYLFASPYDFTTHKQ</sequence>
<keyword evidence="2" id="KW-1133">Transmembrane helix</keyword>
<dbReference type="InterPro" id="IPR029044">
    <property type="entry name" value="Nucleotide-diphossugar_trans"/>
</dbReference>
<evidence type="ECO:0000313" key="4">
    <source>
        <dbReference type="Proteomes" id="UP000438914"/>
    </source>
</evidence>
<feature type="transmembrane region" description="Helical" evidence="2">
    <location>
        <begin position="339"/>
        <end position="362"/>
    </location>
</feature>
<dbReference type="SUPFAM" id="SSF53448">
    <property type="entry name" value="Nucleotide-diphospho-sugar transferases"/>
    <property type="match status" value="1"/>
</dbReference>
<proteinExistence type="predicted"/>
<feature type="compositionally biased region" description="Acidic residues" evidence="1">
    <location>
        <begin position="60"/>
        <end position="70"/>
    </location>
</feature>
<reference evidence="3 4" key="1">
    <citation type="submission" date="2019-08" db="EMBL/GenBank/DDBJ databases">
        <title>In-depth cultivation of the pig gut microbiome towards novel bacterial diversity and tailored functional studies.</title>
        <authorList>
            <person name="Wylensek D."/>
            <person name="Hitch T.C.A."/>
            <person name="Clavel T."/>
        </authorList>
    </citation>
    <scope>NUCLEOTIDE SEQUENCE [LARGE SCALE GENOMIC DNA]</scope>
    <source>
        <strain evidence="3 4">LKV-178-WT-2A</strain>
    </source>
</reference>
<feature type="compositionally biased region" description="Polar residues" evidence="1">
    <location>
        <begin position="49"/>
        <end position="59"/>
    </location>
</feature>